<dbReference type="Gene3D" id="2.60.120.1440">
    <property type="match status" value="1"/>
</dbReference>
<dbReference type="KEGG" id="anf:AQPE_4664"/>
<dbReference type="InterPro" id="IPR032508">
    <property type="entry name" value="FecR_C"/>
</dbReference>
<name>A0A5K7SFV5_9BACT</name>
<evidence type="ECO:0000313" key="4">
    <source>
        <dbReference type="EMBL" id="BBE20471.1"/>
    </source>
</evidence>
<dbReference type="Pfam" id="PF04773">
    <property type="entry name" value="FecR"/>
    <property type="match status" value="1"/>
</dbReference>
<dbReference type="Pfam" id="PF16344">
    <property type="entry name" value="FecR_C"/>
    <property type="match status" value="1"/>
</dbReference>
<evidence type="ECO:0000313" key="5">
    <source>
        <dbReference type="Proteomes" id="UP001193389"/>
    </source>
</evidence>
<accession>A0A5K7SFV5</accession>
<dbReference type="FunFam" id="2.60.120.1440:FF:000001">
    <property type="entry name" value="Putative anti-sigma factor"/>
    <property type="match status" value="1"/>
</dbReference>
<evidence type="ECO:0000259" key="2">
    <source>
        <dbReference type="Pfam" id="PF04773"/>
    </source>
</evidence>
<dbReference type="InterPro" id="IPR012373">
    <property type="entry name" value="Ferrdict_sens_TM"/>
</dbReference>
<dbReference type="InterPro" id="IPR006860">
    <property type="entry name" value="FecR"/>
</dbReference>
<feature type="domain" description="Protein FecR C-terminal" evidence="3">
    <location>
        <begin position="253"/>
        <end position="315"/>
    </location>
</feature>
<evidence type="ECO:0000259" key="3">
    <source>
        <dbReference type="Pfam" id="PF16344"/>
    </source>
</evidence>
<sequence>MKDKEYTENLIVRYLNGNCTPEEQAELKDWIEESNDTKREYLSIKDIWDSINSPKESTAEQLALFYKNQYEKSKKSRIVWIRTFSAIAAILIIGLIFSVLVPTNTANSSESVQVFSVPMGSRSKVILADGSEVSLNSGSELKYSSGFSSQNRVVSLTGEAFFKVKTDKEHPFTVKTSDFDIKVTGTKFNVCSYADNKYSTATLEEGKISLQLKDNSTTLKVEPGEKFQLDRKTLMHSLDQADVESEIAWKDDQFIFKNIPYSELAKRLERWYDVKLNFSDQKLQNYAFTGKFKNQETIWQVLDALKLTSPIDYQKTTFREFTIIYKPLKYN</sequence>
<feature type="transmembrane region" description="Helical" evidence="1">
    <location>
        <begin position="79"/>
        <end position="101"/>
    </location>
</feature>
<dbReference type="PIRSF" id="PIRSF018266">
    <property type="entry name" value="FecR"/>
    <property type="match status" value="1"/>
</dbReference>
<reference evidence="4" key="1">
    <citation type="journal article" date="2020" name="Int. J. Syst. Evol. Microbiol.">
        <title>Aquipluma nitroreducens gen. nov. sp. nov., a novel facultatively anaerobic bacterium isolated from a freshwater lake.</title>
        <authorList>
            <person name="Watanabe M."/>
            <person name="Kojima H."/>
            <person name="Fukui M."/>
        </authorList>
    </citation>
    <scope>NUCLEOTIDE SEQUENCE</scope>
    <source>
        <strain evidence="4">MeG22</strain>
    </source>
</reference>
<gene>
    <name evidence="4" type="ORF">AQPE_4664</name>
</gene>
<dbReference type="Gene3D" id="3.55.50.30">
    <property type="match status" value="1"/>
</dbReference>
<dbReference type="AlphaFoldDB" id="A0A5K7SFV5"/>
<feature type="domain" description="FecR protein" evidence="2">
    <location>
        <begin position="116"/>
        <end position="208"/>
    </location>
</feature>
<organism evidence="4 5">
    <name type="scientific">Aquipluma nitroreducens</name>
    <dbReference type="NCBI Taxonomy" id="2010828"/>
    <lineage>
        <taxon>Bacteria</taxon>
        <taxon>Pseudomonadati</taxon>
        <taxon>Bacteroidota</taxon>
        <taxon>Bacteroidia</taxon>
        <taxon>Marinilabiliales</taxon>
        <taxon>Prolixibacteraceae</taxon>
        <taxon>Aquipluma</taxon>
    </lineage>
</organism>
<protein>
    <submittedName>
        <fullName evidence="4">Anti-sigma factor</fullName>
    </submittedName>
</protein>
<proteinExistence type="predicted"/>
<evidence type="ECO:0000256" key="1">
    <source>
        <dbReference type="SAM" id="Phobius"/>
    </source>
</evidence>
<keyword evidence="1" id="KW-1133">Transmembrane helix</keyword>
<keyword evidence="5" id="KW-1185">Reference proteome</keyword>
<dbReference type="PANTHER" id="PTHR30273">
    <property type="entry name" value="PERIPLASMIC SIGNAL SENSOR AND SIGMA FACTOR ACTIVATOR FECR-RELATED"/>
    <property type="match status" value="1"/>
</dbReference>
<keyword evidence="1" id="KW-0472">Membrane</keyword>
<dbReference type="Proteomes" id="UP001193389">
    <property type="component" value="Chromosome"/>
</dbReference>
<dbReference type="EMBL" id="AP018694">
    <property type="protein sequence ID" value="BBE20471.1"/>
    <property type="molecule type" value="Genomic_DNA"/>
</dbReference>
<dbReference type="PANTHER" id="PTHR30273:SF2">
    <property type="entry name" value="PROTEIN FECR"/>
    <property type="match status" value="1"/>
</dbReference>
<dbReference type="RefSeq" id="WP_318348617.1">
    <property type="nucleotide sequence ID" value="NZ_AP018694.1"/>
</dbReference>
<keyword evidence="1" id="KW-0812">Transmembrane</keyword>
<dbReference type="GO" id="GO:0016989">
    <property type="term" value="F:sigma factor antagonist activity"/>
    <property type="evidence" value="ECO:0007669"/>
    <property type="project" value="TreeGrafter"/>
</dbReference>